<accession>A0ABW2PI41</accession>
<reference evidence="2" key="1">
    <citation type="journal article" date="2019" name="Int. J. Syst. Evol. Microbiol.">
        <title>The Global Catalogue of Microorganisms (GCM) 10K type strain sequencing project: providing services to taxonomists for standard genome sequencing and annotation.</title>
        <authorList>
            <consortium name="The Broad Institute Genomics Platform"/>
            <consortium name="The Broad Institute Genome Sequencing Center for Infectious Disease"/>
            <person name="Wu L."/>
            <person name="Ma J."/>
        </authorList>
    </citation>
    <scope>NUCLEOTIDE SEQUENCE [LARGE SCALE GENOMIC DNA]</scope>
    <source>
        <strain evidence="2">CCUG 55590</strain>
    </source>
</reference>
<gene>
    <name evidence="1" type="ORF">ACFQO8_02505</name>
</gene>
<dbReference type="RefSeq" id="WP_214786654.1">
    <property type="nucleotide sequence ID" value="NZ_JANIEL010000053.1"/>
</dbReference>
<dbReference type="InterPro" id="IPR051612">
    <property type="entry name" value="Teichoic_Acid_Biosynth"/>
</dbReference>
<protein>
    <submittedName>
        <fullName evidence="1">CDP-glycerol glycerophosphotransferase family protein</fullName>
    </submittedName>
</protein>
<name>A0ABW2PI41_9BACL</name>
<dbReference type="Pfam" id="PF04464">
    <property type="entry name" value="Glyphos_transf"/>
    <property type="match status" value="1"/>
</dbReference>
<dbReference type="SUPFAM" id="SSF53756">
    <property type="entry name" value="UDP-Glycosyltransferase/glycogen phosphorylase"/>
    <property type="match status" value="1"/>
</dbReference>
<dbReference type="InterPro" id="IPR043148">
    <property type="entry name" value="TagF_C"/>
</dbReference>
<keyword evidence="2" id="KW-1185">Reference proteome</keyword>
<evidence type="ECO:0000313" key="2">
    <source>
        <dbReference type="Proteomes" id="UP001596439"/>
    </source>
</evidence>
<dbReference type="EMBL" id="JBHTCE010000001">
    <property type="protein sequence ID" value="MFC7388998.1"/>
    <property type="molecule type" value="Genomic_DNA"/>
</dbReference>
<organism evidence="1 2">
    <name type="scientific">Exiguobacterium aestuarii</name>
    <dbReference type="NCBI Taxonomy" id="273527"/>
    <lineage>
        <taxon>Bacteria</taxon>
        <taxon>Bacillati</taxon>
        <taxon>Bacillota</taxon>
        <taxon>Bacilli</taxon>
        <taxon>Bacillales</taxon>
        <taxon>Bacillales Family XII. Incertae Sedis</taxon>
        <taxon>Exiguobacterium</taxon>
    </lineage>
</organism>
<proteinExistence type="predicted"/>
<comment type="caution">
    <text evidence="1">The sequence shown here is derived from an EMBL/GenBank/DDBJ whole genome shotgun (WGS) entry which is preliminary data.</text>
</comment>
<dbReference type="Gene3D" id="3.40.50.12580">
    <property type="match status" value="1"/>
</dbReference>
<dbReference type="InterPro" id="IPR007554">
    <property type="entry name" value="Glycerophosphate_synth"/>
</dbReference>
<sequence length="960" mass="114169">MNRLMCIKVFIENQKFYFQFNQPLKAGDYAFGDIDGEVDGNLLSLPVTELLTIEVNDVKHFMRNDEIVELDHEVFDIKQIQYENSLFRVSLNELNHLLISRKVHTSHIWRFYANVDRLSLSEQKLTLEGKLNSIITEQKLEDREFQLIVFAEQQLLSKTAVTVRKDGESWSSRLDLSELKMILHSYTNLNFWLEETNGESIYRARLQRHSDLIQFQDVLIGTEDSSFWGRLRNSKYFTVSLKRQSMLLEEVSVQKEEHSFNFEFTINTNSKKLKSIRVIFPTDGNVFHYTCIEKGESHYQARLDCDRLIESLTDEGRSKGTFILQGIMEDGVPVLLTMNSPKLKYRDTQSIIPFNHVPYEVGMFERKRQGLVLRIRKGRIVRTIYYANDNLNQQVHLKGASLLRGIPINQQETDVNRVLIIRNRLTESDARIPLPYMRDSAFAYVYRFDEKNYEYGGFNVIFTIDRFFEQPGIYDFYVAFENKDFYIERKLGFSQFVYKKDEYIIQKKSTLFTPQEVKSEALFSLTPGGNLKFEILHHPKLIEPSLSLDLNQEVWLIGERPDTAQDTGYHFFKYCREHYPNRQIFYAIDGLSKDYDRVKTLGNVVTLNSADHLYIAKHVTHVFGSHDLEYFLPYKLSQMKRVNQIKKVFLQHGVMGRKSAEYHKFYYTHPFDLVITSSDEEKKMFIDHFKYQENEIAVTGLSRFDFLYKNHEKHLVSDKNVILLMPTWREWLHDSRAFEESRYLKEYLDLLRNDRLKTFLEDTNSELWFYPHYRMQPFLNYFKAEETSRVKVIELGTKSVQELLMSTHLLITDYSSVSFDYSFMKKPVIFFHFDFKRFFRKGILRPLEETFLGSIVHDTNSLVDEIIKYEQQHFKEDEDVVQRRHLILKYVDDQNCARIIQEVKELDEKSHLRNNHMWYQWQSKLSLGKVKTLRYIFRHKWILQSAVLAKKILRKLKLVK</sequence>
<dbReference type="PANTHER" id="PTHR37316:SF1">
    <property type="entry name" value="TEICHOIC ACID GLYCEROL-PHOSPHATE PRIMASE"/>
    <property type="match status" value="1"/>
</dbReference>
<dbReference type="PANTHER" id="PTHR37316">
    <property type="entry name" value="TEICHOIC ACID GLYCEROL-PHOSPHATE PRIMASE"/>
    <property type="match status" value="1"/>
</dbReference>
<evidence type="ECO:0000313" key="1">
    <source>
        <dbReference type="EMBL" id="MFC7388998.1"/>
    </source>
</evidence>
<dbReference type="Proteomes" id="UP001596439">
    <property type="component" value="Unassembled WGS sequence"/>
</dbReference>